<protein>
    <recommendedName>
        <fullName evidence="6">carboxylesterase</fullName>
        <ecNumber evidence="6">3.1.1.1</ecNumber>
    </recommendedName>
</protein>
<feature type="domain" description="Carboxylesterase type B" evidence="7">
    <location>
        <begin position="13"/>
        <end position="258"/>
    </location>
</feature>
<dbReference type="AlphaFoldDB" id="A0A0M3QTX8"/>
<evidence type="ECO:0000313" key="8">
    <source>
        <dbReference type="EMBL" id="ALC39659.1"/>
    </source>
</evidence>
<dbReference type="EMBL" id="CP012523">
    <property type="protein sequence ID" value="ALC39659.1"/>
    <property type="molecule type" value="Genomic_DNA"/>
</dbReference>
<dbReference type="PANTHER" id="PTHR43142">
    <property type="entry name" value="CARBOXYLIC ESTER HYDROLASE"/>
    <property type="match status" value="1"/>
</dbReference>
<organism evidence="8 9">
    <name type="scientific">Drosophila busckii</name>
    <name type="common">Fruit fly</name>
    <dbReference type="NCBI Taxonomy" id="30019"/>
    <lineage>
        <taxon>Eukaryota</taxon>
        <taxon>Metazoa</taxon>
        <taxon>Ecdysozoa</taxon>
        <taxon>Arthropoda</taxon>
        <taxon>Hexapoda</taxon>
        <taxon>Insecta</taxon>
        <taxon>Pterygota</taxon>
        <taxon>Neoptera</taxon>
        <taxon>Endopterygota</taxon>
        <taxon>Diptera</taxon>
        <taxon>Brachycera</taxon>
        <taxon>Muscomorpha</taxon>
        <taxon>Ephydroidea</taxon>
        <taxon>Drosophilidae</taxon>
        <taxon>Drosophila</taxon>
    </lineage>
</organism>
<sequence length="436" mass="50239">MPLQISFLTHEVIGSEDCLYLNVFAKKLQSAEPLPVMVYLYGGAFKTGEATRTIYAPDYFMIKDVILVTLNYRLGALGFLSLKDRSLQVPGNAGLKDQILALKWVKQYISYFNGDSNNITLFGNSSGSCCTHYMMSTKQTRGLFHKAIPMSGDMLSFWSDTPQADRGYRLAQRTGYKGDNIDNQVFDHLHKLPPQQLIGHSLLTEAERHKDHCFDFAPTIETYVGEDCVIPKPPEQMVREAWSHDIPVMLGGTSFEDEQTKKYPQKLIETHFIDNDTHYKKIINFLDYYSFTMFWHGTFRSLNARLNYATAPTYFYRFAYDSPEFNLYRKKFCGDYIKQGVCHADDLSYIFGSFRGWKLDRASNEFRTIQRMIGIFTAFARNSSPNCPEIKHLNWQPAQRSQPQRVVNISDYVGIIALPEYSKLMVWESMYNISSL</sequence>
<keyword evidence="3" id="KW-0378">Hydrolase</keyword>
<name>A0A0M3QTX8_DROBS</name>
<dbReference type="Proteomes" id="UP000494163">
    <property type="component" value="Chromosome 2L"/>
</dbReference>
<dbReference type="InterPro" id="IPR002018">
    <property type="entry name" value="CarbesteraseB"/>
</dbReference>
<accession>A0A0M3QTX8</accession>
<evidence type="ECO:0000256" key="3">
    <source>
        <dbReference type="ARBA" id="ARBA00022801"/>
    </source>
</evidence>
<dbReference type="ESTHER" id="drobs-a0a0m3qtx8">
    <property type="family name" value="Carb_B_Arthropoda"/>
</dbReference>
<feature type="domain" description="Carboxylesterase type B" evidence="7">
    <location>
        <begin position="261"/>
        <end position="410"/>
    </location>
</feature>
<dbReference type="OrthoDB" id="19653at2759"/>
<gene>
    <name evidence="8" type="ORF">Dbus_chr2Lg1744</name>
</gene>
<keyword evidence="5" id="KW-0325">Glycoprotein</keyword>
<evidence type="ECO:0000256" key="1">
    <source>
        <dbReference type="ARBA" id="ARBA00005964"/>
    </source>
</evidence>
<keyword evidence="2" id="KW-0719">Serine esterase</keyword>
<evidence type="ECO:0000256" key="2">
    <source>
        <dbReference type="ARBA" id="ARBA00022487"/>
    </source>
</evidence>
<dbReference type="SMR" id="A0A0M3QTX8"/>
<dbReference type="InterPro" id="IPR029058">
    <property type="entry name" value="AB_hydrolase_fold"/>
</dbReference>
<dbReference type="STRING" id="30019.A0A0M3QTX8"/>
<comment type="similarity">
    <text evidence="1">Belongs to the type-B carboxylesterase/lipase family.</text>
</comment>
<dbReference type="EC" id="3.1.1.1" evidence="6"/>
<proteinExistence type="inferred from homology"/>
<evidence type="ECO:0000256" key="5">
    <source>
        <dbReference type="ARBA" id="ARBA00023180"/>
    </source>
</evidence>
<reference evidence="8 9" key="1">
    <citation type="submission" date="2015-08" db="EMBL/GenBank/DDBJ databases">
        <title>Ancestral chromatin configuration constrains chromatin evolution on differentiating sex chromosomes in Drosophila.</title>
        <authorList>
            <person name="Zhou Q."/>
            <person name="Bachtrog D."/>
        </authorList>
    </citation>
    <scope>NUCLEOTIDE SEQUENCE [LARGE SCALE GENOMIC DNA]</scope>
    <source>
        <tissue evidence="8">Whole larvae</tissue>
    </source>
</reference>
<dbReference type="PANTHER" id="PTHR43142:SF1">
    <property type="entry name" value="CARBOXYLIC ESTER HYDROLASE"/>
    <property type="match status" value="1"/>
</dbReference>
<keyword evidence="4" id="KW-1015">Disulfide bond</keyword>
<evidence type="ECO:0000256" key="6">
    <source>
        <dbReference type="ARBA" id="ARBA00039155"/>
    </source>
</evidence>
<keyword evidence="9" id="KW-1185">Reference proteome</keyword>
<dbReference type="Gene3D" id="3.40.50.1820">
    <property type="entry name" value="alpha/beta hydrolase"/>
    <property type="match status" value="1"/>
</dbReference>
<evidence type="ECO:0000256" key="4">
    <source>
        <dbReference type="ARBA" id="ARBA00023157"/>
    </source>
</evidence>
<dbReference type="GO" id="GO:0106435">
    <property type="term" value="F:carboxylesterase activity"/>
    <property type="evidence" value="ECO:0007669"/>
    <property type="project" value="UniProtKB-EC"/>
</dbReference>
<dbReference type="SUPFAM" id="SSF53474">
    <property type="entry name" value="alpha/beta-Hydrolases"/>
    <property type="match status" value="1"/>
</dbReference>
<evidence type="ECO:0000259" key="7">
    <source>
        <dbReference type="Pfam" id="PF00135"/>
    </source>
</evidence>
<evidence type="ECO:0000313" key="9">
    <source>
        <dbReference type="Proteomes" id="UP000494163"/>
    </source>
</evidence>
<dbReference type="OMA" id="IDNDTHY"/>
<dbReference type="Pfam" id="PF00135">
    <property type="entry name" value="COesterase"/>
    <property type="match status" value="2"/>
</dbReference>